<dbReference type="SUPFAM" id="SSF63829">
    <property type="entry name" value="Calcium-dependent phosphotriesterase"/>
    <property type="match status" value="1"/>
</dbReference>
<dbReference type="SMART" id="SM00342">
    <property type="entry name" value="HTH_ARAC"/>
    <property type="match status" value="1"/>
</dbReference>
<dbReference type="SUPFAM" id="SSF55874">
    <property type="entry name" value="ATPase domain of HSP90 chaperone/DNA topoisomerase II/histidine kinase"/>
    <property type="match status" value="1"/>
</dbReference>
<dbReference type="InterPro" id="IPR011110">
    <property type="entry name" value="Reg_prop"/>
</dbReference>
<feature type="transmembrane region" description="Helical" evidence="8">
    <location>
        <begin position="759"/>
        <end position="777"/>
    </location>
</feature>
<keyword evidence="5" id="KW-0804">Transcription</keyword>
<keyword evidence="3 6" id="KW-0597">Phosphoprotein</keyword>
<dbReference type="PROSITE" id="PS50109">
    <property type="entry name" value="HIS_KIN"/>
    <property type="match status" value="1"/>
</dbReference>
<dbReference type="GO" id="GO:0043565">
    <property type="term" value="F:sequence-specific DNA binding"/>
    <property type="evidence" value="ECO:0007669"/>
    <property type="project" value="InterPro"/>
</dbReference>
<dbReference type="PROSITE" id="PS50110">
    <property type="entry name" value="RESPONSE_REGULATORY"/>
    <property type="match status" value="1"/>
</dbReference>
<keyword evidence="13" id="KW-1185">Reference proteome</keyword>
<dbReference type="STRING" id="929713.NIASO_20770"/>
<sequence>MAQLPVSKLGVEQGLSNETIRSIYQDKKGFMWFGTLDGLNRFDGYSFKVYQNKFGDTTSLLSNVIYGITEDHQGNLWLGTRLGVCRLDPLRNIFRTVYYQNVIEHKTIRLDRDVIKTIACDVRNNILIATELKGLMICPEASLEAVQIPFQDSVGRKLYHYGVQALGFDKFGRTLAFVQGKGICNLNYKDRSLTLLNGTIKYVNNILADGNILWAATNEGIYTYDLTANKVTKPLIKLNADIAMAVAVDSPNHLFIATMGGGLNIYDPLQGKMHYQPGGDGLNDLSSSGIYSLYKDREGRLWIGTRRGGINVLDGNRSKFVTIRHEPGNSNSLSGNFITSVAELANGNLLVATEDNGLNLLDKSTGRFIHYRYDTANPNSIASDNINNITIDHLGNIWLATFTNGICRLLPGTQTFKRYTTVNTKTGVTNKVFNTFYEDRNQTLWASALRRGSDMGALYRYNREKDDFELFDDRLSDLFSLNEDQEGNFWGGGITDLVKIDRVNHRHQFFYIGQFIRTITDDGAGHLWLGTEGGGLVLFDRKQQQIIARYTTTEGLSNNSIFSTLPDSKGNLWLGTFNGLSKFNPEQHRFKNYYRSDGLESDQFHFNAAARLHDGAFIFGGINGYNLFFPDSVGSHSGNAPLHITGIVVDGKSIALMPDYIRKTGGGTITAIAVPYNNAVFTFNFAALEYSVPNKISYAYMMDGWDKDWSYAGNNHTASYTHLREGRYVFRVKSTDRNGNWKNEIAVVVRVFPPWYRSWWAYLIYIAIACALIYSYLKYRSRQAQLKYEVDLQKVEVQRQKAERERAAVALALEKAEHEKDAAELETERTQRALEQSERETEKAIADKEREVAERRASFFTHISHEFRTPLTLIINPIKDILEKSALLPEKEEREMEIVYRNARRMLSLTTQLLLFRREESGWDKIHPAKLELVELCKEIYLCFVQQAQAKNISYQFNCTEAEIELYADREKLEIIFYNLLSNALKYTPAEGNISFSIIAAAVGVDIVIADNGPGIPINSAEKVFEKFYQAKDAAGGGKPGFGIGLYLARQFALAHQGDIKYTGTPETGAVFEVHLLKGAGHFSEEQLGQQDVPAPSVFQEIRQDLEGQEPVVPMRSAVTADTGGLVASEKQSVLVVDDDDTIREYLKLIFEERYQVYDAANGTDGLALAGKLLPDIIITDITMERLSGIDLCHKIKESAVLGHIPVILLTGTSSDALKLQGVKQGADDYIIKPFDKELLLARVANLLKNKNSLQRYFYNEITLTAQDTKIPEQYRQFLETCIRLVEEHLDDDEFTGKKLAAALGMSYSALTKRVKAVSGQSLNSFIRFVRLRKAARLFIDTTANVNEVATTIGIFDARYFREQFSKQFGMNPSEFIKKYRKPFANKFTINKDIMNKGQAG</sequence>
<dbReference type="PROSITE" id="PS01124">
    <property type="entry name" value="HTH_ARAC_FAMILY_2"/>
    <property type="match status" value="1"/>
</dbReference>
<reference evidence="12 13" key="1">
    <citation type="submission" date="2013-12" db="EMBL/GenBank/DDBJ databases">
        <authorList>
            <consortium name="DOE Joint Genome Institute"/>
            <person name="Eisen J."/>
            <person name="Huntemann M."/>
            <person name="Han J."/>
            <person name="Chen A."/>
            <person name="Kyrpides N."/>
            <person name="Mavromatis K."/>
            <person name="Markowitz V."/>
            <person name="Palaniappan K."/>
            <person name="Ivanova N."/>
            <person name="Schaumberg A."/>
            <person name="Pati A."/>
            <person name="Liolios K."/>
            <person name="Nordberg H.P."/>
            <person name="Cantor M.N."/>
            <person name="Hua S.X."/>
            <person name="Woyke T."/>
        </authorList>
    </citation>
    <scope>NUCLEOTIDE SEQUENCE [LARGE SCALE GENOMIC DNA]</scope>
    <source>
        <strain evidence="13">DSM 19437</strain>
    </source>
</reference>
<dbReference type="InterPro" id="IPR004358">
    <property type="entry name" value="Sig_transdc_His_kin-like_C"/>
</dbReference>
<feature type="domain" description="Response regulatory" evidence="11">
    <location>
        <begin position="1133"/>
        <end position="1248"/>
    </location>
</feature>
<dbReference type="Proteomes" id="UP000003586">
    <property type="component" value="Chromosome"/>
</dbReference>
<keyword evidence="8" id="KW-0472">Membrane</keyword>
<evidence type="ECO:0000256" key="7">
    <source>
        <dbReference type="SAM" id="Coils"/>
    </source>
</evidence>
<accession>W0F531</accession>
<evidence type="ECO:0000256" key="1">
    <source>
        <dbReference type="ARBA" id="ARBA00000085"/>
    </source>
</evidence>
<dbReference type="HOGENOM" id="CLU_000445_28_1_10"/>
<dbReference type="GO" id="GO:0003700">
    <property type="term" value="F:DNA-binding transcription factor activity"/>
    <property type="evidence" value="ECO:0007669"/>
    <property type="project" value="InterPro"/>
</dbReference>
<keyword evidence="4" id="KW-0805">Transcription regulation</keyword>
<dbReference type="InterPro" id="IPR018060">
    <property type="entry name" value="HTH_AraC"/>
</dbReference>
<dbReference type="CDD" id="cd00146">
    <property type="entry name" value="PKD"/>
    <property type="match status" value="1"/>
</dbReference>
<feature type="coiled-coil region" evidence="7">
    <location>
        <begin position="785"/>
        <end position="854"/>
    </location>
</feature>
<dbReference type="eggNOG" id="COG0745">
    <property type="taxonomic scope" value="Bacteria"/>
</dbReference>
<evidence type="ECO:0000259" key="10">
    <source>
        <dbReference type="PROSITE" id="PS50109"/>
    </source>
</evidence>
<evidence type="ECO:0000256" key="2">
    <source>
        <dbReference type="ARBA" id="ARBA00012438"/>
    </source>
</evidence>
<evidence type="ECO:0000259" key="11">
    <source>
        <dbReference type="PROSITE" id="PS50110"/>
    </source>
</evidence>
<protein>
    <recommendedName>
        <fullName evidence="2">histidine kinase</fullName>
        <ecNumber evidence="2">2.7.13.3</ecNumber>
    </recommendedName>
</protein>
<dbReference type="CDD" id="cd17574">
    <property type="entry name" value="REC_OmpR"/>
    <property type="match status" value="1"/>
</dbReference>
<dbReference type="Gene3D" id="2.130.10.10">
    <property type="entry name" value="YVTN repeat-like/Quinoprotein amine dehydrogenase"/>
    <property type="match status" value="4"/>
</dbReference>
<dbReference type="Pfam" id="PF02518">
    <property type="entry name" value="HATPase_c"/>
    <property type="match status" value="1"/>
</dbReference>
<proteinExistence type="predicted"/>
<keyword evidence="8" id="KW-1133">Transmembrane helix</keyword>
<dbReference type="SUPFAM" id="SSF47384">
    <property type="entry name" value="Homodimeric domain of signal transducing histidine kinase"/>
    <property type="match status" value="1"/>
</dbReference>
<dbReference type="InterPro" id="IPR009057">
    <property type="entry name" value="Homeodomain-like_sf"/>
</dbReference>
<dbReference type="Gene3D" id="1.10.10.60">
    <property type="entry name" value="Homeodomain-like"/>
    <property type="match status" value="1"/>
</dbReference>
<dbReference type="KEGG" id="nso:NIASO_20770"/>
<dbReference type="Pfam" id="PF07495">
    <property type="entry name" value="Y_Y_Y"/>
    <property type="match status" value="1"/>
</dbReference>
<dbReference type="eggNOG" id="COG3292">
    <property type="taxonomic scope" value="Bacteria"/>
</dbReference>
<evidence type="ECO:0000256" key="5">
    <source>
        <dbReference type="ARBA" id="ARBA00023163"/>
    </source>
</evidence>
<dbReference type="SUPFAM" id="SSF46689">
    <property type="entry name" value="Homeodomain-like"/>
    <property type="match status" value="1"/>
</dbReference>
<dbReference type="Pfam" id="PF00512">
    <property type="entry name" value="HisKA"/>
    <property type="match status" value="1"/>
</dbReference>
<dbReference type="InterPro" id="IPR005467">
    <property type="entry name" value="His_kinase_dom"/>
</dbReference>
<dbReference type="Gene3D" id="3.30.565.10">
    <property type="entry name" value="Histidine kinase-like ATPase, C-terminal domain"/>
    <property type="match status" value="1"/>
</dbReference>
<dbReference type="CDD" id="cd00082">
    <property type="entry name" value="HisKA"/>
    <property type="match status" value="1"/>
</dbReference>
<feature type="modified residue" description="4-aspartylphosphate" evidence="6">
    <location>
        <position position="1181"/>
    </location>
</feature>
<feature type="domain" description="HTH araC/xylS-type" evidence="9">
    <location>
        <begin position="1280"/>
        <end position="1379"/>
    </location>
</feature>
<evidence type="ECO:0000256" key="3">
    <source>
        <dbReference type="ARBA" id="ARBA00022553"/>
    </source>
</evidence>
<dbReference type="InterPro" id="IPR011123">
    <property type="entry name" value="Y_Y_Y"/>
</dbReference>
<dbReference type="Gene3D" id="1.10.287.130">
    <property type="match status" value="1"/>
</dbReference>
<evidence type="ECO:0000313" key="12">
    <source>
        <dbReference type="EMBL" id="AHF18117.1"/>
    </source>
</evidence>
<evidence type="ECO:0000259" key="9">
    <source>
        <dbReference type="PROSITE" id="PS01124"/>
    </source>
</evidence>
<dbReference type="InterPro" id="IPR003661">
    <property type="entry name" value="HisK_dim/P_dom"/>
</dbReference>
<feature type="domain" description="Histidine kinase" evidence="10">
    <location>
        <begin position="862"/>
        <end position="1080"/>
    </location>
</feature>
<dbReference type="Pfam" id="PF07494">
    <property type="entry name" value="Reg_prop"/>
    <property type="match status" value="4"/>
</dbReference>
<dbReference type="Gene3D" id="2.60.40.10">
    <property type="entry name" value="Immunoglobulins"/>
    <property type="match status" value="1"/>
</dbReference>
<dbReference type="eggNOG" id="COG2205">
    <property type="taxonomic scope" value="Bacteria"/>
</dbReference>
<dbReference type="InterPro" id="IPR036890">
    <property type="entry name" value="HATPase_C_sf"/>
</dbReference>
<dbReference type="InterPro" id="IPR015943">
    <property type="entry name" value="WD40/YVTN_repeat-like_dom_sf"/>
</dbReference>
<dbReference type="InterPro" id="IPR003594">
    <property type="entry name" value="HATPase_dom"/>
</dbReference>
<gene>
    <name evidence="12" type="ORF">NIASO_20770</name>
</gene>
<dbReference type="InterPro" id="IPR001789">
    <property type="entry name" value="Sig_transdc_resp-reg_receiver"/>
</dbReference>
<dbReference type="Pfam" id="PF00072">
    <property type="entry name" value="Response_reg"/>
    <property type="match status" value="1"/>
</dbReference>
<comment type="catalytic activity">
    <reaction evidence="1">
        <text>ATP + protein L-histidine = ADP + protein N-phospho-L-histidine.</text>
        <dbReference type="EC" id="2.7.13.3"/>
    </reaction>
</comment>
<dbReference type="InterPro" id="IPR011006">
    <property type="entry name" value="CheY-like_superfamily"/>
</dbReference>
<dbReference type="CDD" id="cd00075">
    <property type="entry name" value="HATPase"/>
    <property type="match status" value="1"/>
</dbReference>
<dbReference type="Gene3D" id="3.40.50.2300">
    <property type="match status" value="1"/>
</dbReference>
<dbReference type="PANTHER" id="PTHR43547:SF2">
    <property type="entry name" value="HYBRID SIGNAL TRANSDUCTION HISTIDINE KINASE C"/>
    <property type="match status" value="1"/>
</dbReference>
<evidence type="ECO:0000256" key="6">
    <source>
        <dbReference type="PROSITE-ProRule" id="PRU00169"/>
    </source>
</evidence>
<organism evidence="12 13">
    <name type="scientific">Niabella soli DSM 19437</name>
    <dbReference type="NCBI Taxonomy" id="929713"/>
    <lineage>
        <taxon>Bacteria</taxon>
        <taxon>Pseudomonadati</taxon>
        <taxon>Bacteroidota</taxon>
        <taxon>Chitinophagia</taxon>
        <taxon>Chitinophagales</taxon>
        <taxon>Chitinophagaceae</taxon>
        <taxon>Niabella</taxon>
    </lineage>
</organism>
<dbReference type="EMBL" id="CP007035">
    <property type="protein sequence ID" value="AHF18117.1"/>
    <property type="molecule type" value="Genomic_DNA"/>
</dbReference>
<keyword evidence="7" id="KW-0175">Coiled coil</keyword>
<dbReference type="GO" id="GO:0000155">
    <property type="term" value="F:phosphorelay sensor kinase activity"/>
    <property type="evidence" value="ECO:0007669"/>
    <property type="project" value="InterPro"/>
</dbReference>
<evidence type="ECO:0000256" key="4">
    <source>
        <dbReference type="ARBA" id="ARBA00023015"/>
    </source>
</evidence>
<dbReference type="Pfam" id="PF12833">
    <property type="entry name" value="HTH_18"/>
    <property type="match status" value="1"/>
</dbReference>
<dbReference type="SUPFAM" id="SSF52172">
    <property type="entry name" value="CheY-like"/>
    <property type="match status" value="1"/>
</dbReference>
<dbReference type="SMART" id="SM00388">
    <property type="entry name" value="HisKA"/>
    <property type="match status" value="1"/>
</dbReference>
<evidence type="ECO:0000313" key="13">
    <source>
        <dbReference type="Proteomes" id="UP000003586"/>
    </source>
</evidence>
<dbReference type="SMART" id="SM00448">
    <property type="entry name" value="REC"/>
    <property type="match status" value="1"/>
</dbReference>
<keyword evidence="8" id="KW-0812">Transmembrane</keyword>
<dbReference type="PANTHER" id="PTHR43547">
    <property type="entry name" value="TWO-COMPONENT HISTIDINE KINASE"/>
    <property type="match status" value="1"/>
</dbReference>
<dbReference type="PRINTS" id="PR00344">
    <property type="entry name" value="BCTRLSENSOR"/>
</dbReference>
<evidence type="ECO:0000256" key="8">
    <source>
        <dbReference type="SAM" id="Phobius"/>
    </source>
</evidence>
<name>W0F531_9BACT</name>
<dbReference type="InterPro" id="IPR036097">
    <property type="entry name" value="HisK_dim/P_sf"/>
</dbReference>
<dbReference type="SMART" id="SM00387">
    <property type="entry name" value="HATPase_c"/>
    <property type="match status" value="1"/>
</dbReference>
<dbReference type="InterPro" id="IPR013783">
    <property type="entry name" value="Ig-like_fold"/>
</dbReference>
<dbReference type="SUPFAM" id="SSF101898">
    <property type="entry name" value="NHL repeat"/>
    <property type="match status" value="1"/>
</dbReference>
<dbReference type="EC" id="2.7.13.3" evidence="2"/>